<accession>A0A6L2KQ08</accession>
<proteinExistence type="predicted"/>
<feature type="region of interest" description="Disordered" evidence="1">
    <location>
        <begin position="174"/>
        <end position="218"/>
    </location>
</feature>
<feature type="compositionally biased region" description="Low complexity" evidence="1">
    <location>
        <begin position="197"/>
        <end position="218"/>
    </location>
</feature>
<name>A0A6L2KQ08_TANCI</name>
<sequence>NAVQNQGIQNVKNKNGLSVILGIANQYGNGNVVAARAEGACEETERDNANCTLENNLQQASTSGTQTYKALVYDTDGSAEVFEQKDTTHGPSTNTKFAKQSTLGKPPSSRPKLYTVTPLPKSKAIPKIDESHALINLFKAFRIDNFVPNKHVKPSVRTKLITVLQPHVIIKNDVNSKTNGFSPKDIKSTTRNRRPLPRNNPKNDNVPSKSKSSQLSNNLEKIEKNQRNLQSSSNKKHMSSECNDIKLTRMLNLKLFVLCKQKENVSNQKKHKAQVWKSKNVGSNERLASSKPGTPRSCLRWSLTGRLFDLKGKINEKSESECQSDYFKGDNACTSNP</sequence>
<feature type="non-terminal residue" evidence="2">
    <location>
        <position position="1"/>
    </location>
</feature>
<organism evidence="2">
    <name type="scientific">Tanacetum cinerariifolium</name>
    <name type="common">Dalmatian daisy</name>
    <name type="synonym">Chrysanthemum cinerariifolium</name>
    <dbReference type="NCBI Taxonomy" id="118510"/>
    <lineage>
        <taxon>Eukaryota</taxon>
        <taxon>Viridiplantae</taxon>
        <taxon>Streptophyta</taxon>
        <taxon>Embryophyta</taxon>
        <taxon>Tracheophyta</taxon>
        <taxon>Spermatophyta</taxon>
        <taxon>Magnoliopsida</taxon>
        <taxon>eudicotyledons</taxon>
        <taxon>Gunneridae</taxon>
        <taxon>Pentapetalae</taxon>
        <taxon>asterids</taxon>
        <taxon>campanulids</taxon>
        <taxon>Asterales</taxon>
        <taxon>Asteraceae</taxon>
        <taxon>Asteroideae</taxon>
        <taxon>Anthemideae</taxon>
        <taxon>Anthemidinae</taxon>
        <taxon>Tanacetum</taxon>
    </lineage>
</organism>
<feature type="region of interest" description="Disordered" evidence="1">
    <location>
        <begin position="85"/>
        <end position="114"/>
    </location>
</feature>
<comment type="caution">
    <text evidence="2">The sequence shown here is derived from an EMBL/GenBank/DDBJ whole genome shotgun (WGS) entry which is preliminary data.</text>
</comment>
<dbReference type="AlphaFoldDB" id="A0A6L2KQ08"/>
<reference evidence="2" key="1">
    <citation type="journal article" date="2019" name="Sci. Rep.">
        <title>Draft genome of Tanacetum cinerariifolium, the natural source of mosquito coil.</title>
        <authorList>
            <person name="Yamashiro T."/>
            <person name="Shiraishi A."/>
            <person name="Satake H."/>
            <person name="Nakayama K."/>
        </authorList>
    </citation>
    <scope>NUCLEOTIDE SEQUENCE</scope>
</reference>
<protein>
    <submittedName>
        <fullName evidence="2">Uncharacterized protein</fullName>
    </submittedName>
</protein>
<evidence type="ECO:0000256" key="1">
    <source>
        <dbReference type="SAM" id="MobiDB-lite"/>
    </source>
</evidence>
<gene>
    <name evidence="2" type="ORF">Tci_022828</name>
</gene>
<dbReference type="EMBL" id="BKCJ010002777">
    <property type="protein sequence ID" value="GEU50850.1"/>
    <property type="molecule type" value="Genomic_DNA"/>
</dbReference>
<feature type="compositionally biased region" description="Polar residues" evidence="1">
    <location>
        <begin position="89"/>
        <end position="103"/>
    </location>
</feature>
<evidence type="ECO:0000313" key="2">
    <source>
        <dbReference type="EMBL" id="GEU50850.1"/>
    </source>
</evidence>